<feature type="binding site" evidence="11">
    <location>
        <position position="461"/>
    </location>
    <ligand>
        <name>substrate</name>
    </ligand>
</feature>
<dbReference type="CDD" id="cd00464">
    <property type="entry name" value="SK"/>
    <property type="match status" value="1"/>
</dbReference>
<keyword evidence="7 11" id="KW-0418">Kinase</keyword>
<dbReference type="Gene3D" id="3.40.50.10860">
    <property type="entry name" value="Leucine Dehydrogenase, chain A, domain 1"/>
    <property type="match status" value="1"/>
</dbReference>
<comment type="subcellular location">
    <subcellularLocation>
        <location evidence="11">Cytoplasm</location>
    </subcellularLocation>
</comment>
<comment type="cofactor">
    <cofactor evidence="11">
        <name>Mg(2+)</name>
        <dbReference type="ChEBI" id="CHEBI:18420"/>
    </cofactor>
    <text evidence="11">Binds 1 Mg(2+) ion per subunit.</text>
</comment>
<comment type="pathway">
    <text evidence="1 11">Metabolic intermediate biosynthesis; chorismate biosynthesis; chorismate from D-erythrose 4-phosphate and phosphoenolpyruvate: step 5/7.</text>
</comment>
<dbReference type="GO" id="GO:0008652">
    <property type="term" value="P:amino acid biosynthetic process"/>
    <property type="evidence" value="ECO:0007669"/>
    <property type="project" value="UniProtKB-KW"/>
</dbReference>
<dbReference type="CDD" id="cd01065">
    <property type="entry name" value="NAD_bind_Shikimate_DH"/>
    <property type="match status" value="1"/>
</dbReference>
<dbReference type="AlphaFoldDB" id="A0A940IDI4"/>
<evidence type="ECO:0000256" key="4">
    <source>
        <dbReference type="ARBA" id="ARBA00022605"/>
    </source>
</evidence>
<accession>A0A940IDI4</accession>
<feature type="binding site" evidence="11">
    <location>
        <position position="367"/>
    </location>
    <ligand>
        <name>substrate</name>
    </ligand>
</feature>
<dbReference type="Gene3D" id="3.40.50.720">
    <property type="entry name" value="NAD(P)-binding Rossmann-like Domain"/>
    <property type="match status" value="1"/>
</dbReference>
<dbReference type="GO" id="GO:0004765">
    <property type="term" value="F:shikimate kinase activity"/>
    <property type="evidence" value="ECO:0007669"/>
    <property type="project" value="UniProtKB-UniRule"/>
</dbReference>
<evidence type="ECO:0000256" key="3">
    <source>
        <dbReference type="ARBA" id="ARBA00012154"/>
    </source>
</evidence>
<dbReference type="GO" id="GO:0019632">
    <property type="term" value="P:shikimate metabolic process"/>
    <property type="evidence" value="ECO:0007669"/>
    <property type="project" value="TreeGrafter"/>
</dbReference>
<keyword evidence="11" id="KW-0460">Magnesium</keyword>
<dbReference type="InterPro" id="IPR036291">
    <property type="entry name" value="NAD(P)-bd_dom_sf"/>
</dbReference>
<comment type="caution">
    <text evidence="11">Lacks conserved residue(s) required for the propagation of feature annotation.</text>
</comment>
<evidence type="ECO:0000313" key="13">
    <source>
        <dbReference type="EMBL" id="MBO8424586.1"/>
    </source>
</evidence>
<dbReference type="InterPro" id="IPR023000">
    <property type="entry name" value="Shikimate_kinase_CS"/>
</dbReference>
<evidence type="ECO:0000256" key="10">
    <source>
        <dbReference type="ARBA" id="ARBA00048567"/>
    </source>
</evidence>
<comment type="subunit">
    <text evidence="11">Monomer.</text>
</comment>
<keyword evidence="9 11" id="KW-0057">Aromatic amino acid biosynthesis</keyword>
<dbReference type="EMBL" id="JADINF010000156">
    <property type="protein sequence ID" value="MBO8424586.1"/>
    <property type="molecule type" value="Genomic_DNA"/>
</dbReference>
<evidence type="ECO:0000256" key="5">
    <source>
        <dbReference type="ARBA" id="ARBA00022679"/>
    </source>
</evidence>
<protein>
    <recommendedName>
        <fullName evidence="3 11">Shikimate kinase</fullName>
        <shortName evidence="11">SK</shortName>
        <ecNumber evidence="3 11">2.7.1.71</ecNumber>
    </recommendedName>
</protein>
<dbReference type="SUPFAM" id="SSF53223">
    <property type="entry name" value="Aminoacid dehydrogenase-like, N-terminal domain"/>
    <property type="match status" value="1"/>
</dbReference>
<feature type="binding site" evidence="11">
    <location>
        <position position="349"/>
    </location>
    <ligand>
        <name>Mg(2+)</name>
        <dbReference type="ChEBI" id="CHEBI:18420"/>
    </ligand>
</feature>
<keyword evidence="5 11" id="KW-0808">Transferase</keyword>
<evidence type="ECO:0000256" key="2">
    <source>
        <dbReference type="ARBA" id="ARBA00004871"/>
    </source>
</evidence>
<dbReference type="InterPro" id="IPR031322">
    <property type="entry name" value="Shikimate/glucono_kinase"/>
</dbReference>
<dbReference type="InterPro" id="IPR036979">
    <property type="entry name" value="CM_dom_sf"/>
</dbReference>
<comment type="catalytic activity">
    <reaction evidence="10 11">
        <text>shikimate + ATP = 3-phosphoshikimate + ADP + H(+)</text>
        <dbReference type="Rhea" id="RHEA:13121"/>
        <dbReference type="ChEBI" id="CHEBI:15378"/>
        <dbReference type="ChEBI" id="CHEBI:30616"/>
        <dbReference type="ChEBI" id="CHEBI:36208"/>
        <dbReference type="ChEBI" id="CHEBI:145989"/>
        <dbReference type="ChEBI" id="CHEBI:456216"/>
        <dbReference type="EC" id="2.7.1.71"/>
    </reaction>
</comment>
<dbReference type="GO" id="GO:0004106">
    <property type="term" value="F:chorismate mutase activity"/>
    <property type="evidence" value="ECO:0007669"/>
    <property type="project" value="InterPro"/>
</dbReference>
<reference evidence="13" key="2">
    <citation type="journal article" date="2021" name="PeerJ">
        <title>Extensive microbial diversity within the chicken gut microbiome revealed by metagenomics and culture.</title>
        <authorList>
            <person name="Gilroy R."/>
            <person name="Ravi A."/>
            <person name="Getino M."/>
            <person name="Pursley I."/>
            <person name="Horton D.L."/>
            <person name="Alikhan N.F."/>
            <person name="Baker D."/>
            <person name="Gharbi K."/>
            <person name="Hall N."/>
            <person name="Watson M."/>
            <person name="Adriaenssens E.M."/>
            <person name="Foster-Nyarko E."/>
            <person name="Jarju S."/>
            <person name="Secka A."/>
            <person name="Antonio M."/>
            <person name="Oren A."/>
            <person name="Chaudhuri R.R."/>
            <person name="La Ragione R."/>
            <person name="Hildebrand F."/>
            <person name="Pallen M.J."/>
        </authorList>
    </citation>
    <scope>NUCLEOTIDE SEQUENCE</scope>
    <source>
        <strain evidence="13">517</strain>
    </source>
</reference>
<dbReference type="SUPFAM" id="SSF48600">
    <property type="entry name" value="Chorismate mutase II"/>
    <property type="match status" value="1"/>
</dbReference>
<evidence type="ECO:0000256" key="9">
    <source>
        <dbReference type="ARBA" id="ARBA00023141"/>
    </source>
</evidence>
<dbReference type="PROSITE" id="PS01128">
    <property type="entry name" value="SHIKIMATE_KINASE"/>
    <property type="match status" value="1"/>
</dbReference>
<dbReference type="SUPFAM" id="SSF52540">
    <property type="entry name" value="P-loop containing nucleoside triphosphate hydrolases"/>
    <property type="match status" value="1"/>
</dbReference>
<dbReference type="GO" id="GO:0005829">
    <property type="term" value="C:cytosol"/>
    <property type="evidence" value="ECO:0007669"/>
    <property type="project" value="TreeGrafter"/>
</dbReference>
<dbReference type="Gene3D" id="1.20.59.10">
    <property type="entry name" value="Chorismate mutase"/>
    <property type="match status" value="1"/>
</dbReference>
<gene>
    <name evidence="11" type="primary">aroK</name>
    <name evidence="13" type="ORF">IAB16_06160</name>
</gene>
<evidence type="ECO:0000259" key="12">
    <source>
        <dbReference type="PROSITE" id="PS51168"/>
    </source>
</evidence>
<comment type="function">
    <text evidence="11">Catalyzes the specific phosphorylation of the 3-hydroxyl group of shikimic acid using ATP as a cosubstrate.</text>
</comment>
<feature type="binding site" evidence="11">
    <location>
        <position position="446"/>
    </location>
    <ligand>
        <name>ATP</name>
        <dbReference type="ChEBI" id="CHEBI:30616"/>
    </ligand>
</feature>
<dbReference type="PANTHER" id="PTHR21089">
    <property type="entry name" value="SHIKIMATE DEHYDROGENASE"/>
    <property type="match status" value="1"/>
</dbReference>
<dbReference type="GO" id="GO:0005524">
    <property type="term" value="F:ATP binding"/>
    <property type="evidence" value="ECO:0007669"/>
    <property type="project" value="UniProtKB-UniRule"/>
</dbReference>
<dbReference type="EC" id="2.7.1.71" evidence="3 11"/>
<dbReference type="InterPro" id="IPR002701">
    <property type="entry name" value="CM_II_prokaryot"/>
</dbReference>
<keyword evidence="11" id="KW-0479">Metal-binding</keyword>
<comment type="pathway">
    <text evidence="2">Metabolic intermediate biosynthesis; chorismate biosynthesis; chorismate from D-erythrose 4-phosphate and phosphoenolpyruvate: step 4/7.</text>
</comment>
<keyword evidence="11" id="KW-0963">Cytoplasm</keyword>
<evidence type="ECO:0000313" key="14">
    <source>
        <dbReference type="Proteomes" id="UP000727857"/>
    </source>
</evidence>
<organism evidence="13 14">
    <name type="scientific">Candidatus Stercoripulliclostridium pullicola</name>
    <dbReference type="NCBI Taxonomy" id="2840953"/>
    <lineage>
        <taxon>Bacteria</taxon>
        <taxon>Bacillati</taxon>
        <taxon>Bacillota</taxon>
        <taxon>Clostridia</taxon>
        <taxon>Eubacteriales</taxon>
        <taxon>Candidatus Stercoripulliclostridium</taxon>
    </lineage>
</organism>
<dbReference type="PANTHER" id="PTHR21089:SF1">
    <property type="entry name" value="BIFUNCTIONAL 3-DEHYDROQUINATE DEHYDRATASE_SHIKIMATE DEHYDROGENASE, CHLOROPLASTIC"/>
    <property type="match status" value="1"/>
</dbReference>
<sequence length="493" mass="54253">MDIKDFRDKLDAIDDKMAALFKERLAVVREIGLWKKSCGSPTSHGDREKAILARLLPRFDEGLKGYAEDLYREIFRSSKEYQRGLLGIYYVVGKSLKHTWSPDIYVPLGLDYRVKEFTSESELSKFVSKREYSGFNVTIPYKKAVMEMLDEISEEARKIGAVNTVVNRNGKLYGYNTDIGGMRYALAAAGIEVKGKVAAVLGSGGTAMTAEYLLRTGGAREIVKVSRRGPVDYVNVYERKDIEVIVNTTPVGMFPAAEATPIDVSKFPALEGVFDAIYNPLRTALVSSAMAEGIAASGGLPMLVEQGRLAYNLYKDTETDIPVTENLTKQIELKKSNIVLCGMPSSGKSTIGKLLAKVLGREFYDADEMIEKAAGMSIPDMFERFGEGYFRKKEAEAIASLSALNGAVIATGGGAVMSEANRVRLKRNGIAVLIERDNAALVADGRPVSRREGIEALYDKRMPVYREFADLSVSNDASPRDAAESIVRRLFSE</sequence>
<dbReference type="GO" id="GO:0050661">
    <property type="term" value="F:NADP binding"/>
    <property type="evidence" value="ECO:0007669"/>
    <property type="project" value="TreeGrafter"/>
</dbReference>
<dbReference type="InterPro" id="IPR036263">
    <property type="entry name" value="Chorismate_II_sf"/>
</dbReference>
<dbReference type="HAMAP" id="MF_00109">
    <property type="entry name" value="Shikimate_kinase"/>
    <property type="match status" value="1"/>
</dbReference>
<comment type="caution">
    <text evidence="13">The sequence shown here is derived from an EMBL/GenBank/DDBJ whole genome shotgun (WGS) entry which is preliminary data.</text>
</comment>
<evidence type="ECO:0000256" key="11">
    <source>
        <dbReference type="HAMAP-Rule" id="MF_00109"/>
    </source>
</evidence>
<dbReference type="Pfam" id="PF01817">
    <property type="entry name" value="CM_2"/>
    <property type="match status" value="1"/>
</dbReference>
<dbReference type="Gene3D" id="3.40.50.300">
    <property type="entry name" value="P-loop containing nucleotide triphosphate hydrolases"/>
    <property type="match status" value="1"/>
</dbReference>
<dbReference type="GO" id="GO:0004764">
    <property type="term" value="F:shikimate 3-dehydrogenase (NADP+) activity"/>
    <property type="evidence" value="ECO:0007669"/>
    <property type="project" value="InterPro"/>
</dbReference>
<feature type="binding site" evidence="11">
    <location>
        <position position="391"/>
    </location>
    <ligand>
        <name>substrate</name>
    </ligand>
</feature>
<evidence type="ECO:0000256" key="8">
    <source>
        <dbReference type="ARBA" id="ARBA00022840"/>
    </source>
</evidence>
<keyword evidence="4 11" id="KW-0028">Amino-acid biosynthesis</keyword>
<feature type="domain" description="Chorismate mutase" evidence="12">
    <location>
        <begin position="1"/>
        <end position="86"/>
    </location>
</feature>
<dbReference type="GO" id="GO:0009423">
    <property type="term" value="P:chorismate biosynthetic process"/>
    <property type="evidence" value="ECO:0007669"/>
    <property type="project" value="UniProtKB-UniRule"/>
</dbReference>
<dbReference type="InterPro" id="IPR027417">
    <property type="entry name" value="P-loop_NTPase"/>
</dbReference>
<dbReference type="InterPro" id="IPR022893">
    <property type="entry name" value="Shikimate_DH_fam"/>
</dbReference>
<dbReference type="GO" id="GO:0000287">
    <property type="term" value="F:magnesium ion binding"/>
    <property type="evidence" value="ECO:0007669"/>
    <property type="project" value="UniProtKB-UniRule"/>
</dbReference>
<feature type="binding site" evidence="11">
    <location>
        <position position="413"/>
    </location>
    <ligand>
        <name>substrate</name>
    </ligand>
</feature>
<dbReference type="SMART" id="SM00830">
    <property type="entry name" value="CM_2"/>
    <property type="match status" value="1"/>
</dbReference>
<dbReference type="InterPro" id="IPR046346">
    <property type="entry name" value="Aminoacid_DH-like_N_sf"/>
</dbReference>
<dbReference type="Pfam" id="PF08501">
    <property type="entry name" value="Shikimate_dh_N"/>
    <property type="match status" value="1"/>
</dbReference>
<dbReference type="Proteomes" id="UP000727857">
    <property type="component" value="Unassembled WGS sequence"/>
</dbReference>
<evidence type="ECO:0000256" key="1">
    <source>
        <dbReference type="ARBA" id="ARBA00004842"/>
    </source>
</evidence>
<dbReference type="Pfam" id="PF01202">
    <property type="entry name" value="SKI"/>
    <property type="match status" value="1"/>
</dbReference>
<dbReference type="SUPFAM" id="SSF51735">
    <property type="entry name" value="NAD(P)-binding Rossmann-fold domains"/>
    <property type="match status" value="1"/>
</dbReference>
<name>A0A940IDI4_9FIRM</name>
<dbReference type="InterPro" id="IPR013708">
    <property type="entry name" value="Shikimate_DH-bd_N"/>
</dbReference>
<evidence type="ECO:0000256" key="7">
    <source>
        <dbReference type="ARBA" id="ARBA00022777"/>
    </source>
</evidence>
<dbReference type="PROSITE" id="PS51168">
    <property type="entry name" value="CHORISMATE_MUT_2"/>
    <property type="match status" value="1"/>
</dbReference>
<dbReference type="PRINTS" id="PR01100">
    <property type="entry name" value="SHIKIMTKNASE"/>
</dbReference>
<reference evidence="13" key="1">
    <citation type="submission" date="2020-10" db="EMBL/GenBank/DDBJ databases">
        <authorList>
            <person name="Gilroy R."/>
        </authorList>
    </citation>
    <scope>NUCLEOTIDE SEQUENCE</scope>
    <source>
        <strain evidence="13">517</strain>
    </source>
</reference>
<dbReference type="InterPro" id="IPR000623">
    <property type="entry name" value="Shikimate_kinase/TSH1"/>
</dbReference>
<feature type="binding site" evidence="11">
    <location>
        <begin position="345"/>
        <end position="350"/>
    </location>
    <ligand>
        <name>ATP</name>
        <dbReference type="ChEBI" id="CHEBI:30616"/>
    </ligand>
</feature>
<proteinExistence type="inferred from homology"/>
<keyword evidence="8 11" id="KW-0067">ATP-binding</keyword>
<dbReference type="GO" id="GO:0009073">
    <property type="term" value="P:aromatic amino acid family biosynthetic process"/>
    <property type="evidence" value="ECO:0007669"/>
    <property type="project" value="UniProtKB-KW"/>
</dbReference>
<comment type="similarity">
    <text evidence="11">Belongs to the shikimate kinase family.</text>
</comment>
<keyword evidence="6 11" id="KW-0547">Nucleotide-binding</keyword>
<evidence type="ECO:0000256" key="6">
    <source>
        <dbReference type="ARBA" id="ARBA00022741"/>
    </source>
</evidence>